<comment type="caution">
    <text evidence="3">The sequence shown here is derived from an EMBL/GenBank/DDBJ whole genome shotgun (WGS) entry which is preliminary data.</text>
</comment>
<proteinExistence type="predicted"/>
<evidence type="ECO:0000313" key="4">
    <source>
        <dbReference type="Proteomes" id="UP001602119"/>
    </source>
</evidence>
<keyword evidence="2" id="KW-0472">Membrane</keyword>
<gene>
    <name evidence="3" type="ORF">ACFY05_06085</name>
</gene>
<keyword evidence="2" id="KW-0812">Transmembrane</keyword>
<evidence type="ECO:0000313" key="3">
    <source>
        <dbReference type="EMBL" id="MFF4772411.1"/>
    </source>
</evidence>
<name>A0ABW6UZC5_MICFU</name>
<keyword evidence="4" id="KW-1185">Reference proteome</keyword>
<dbReference type="Proteomes" id="UP001602119">
    <property type="component" value="Unassembled WGS sequence"/>
</dbReference>
<protein>
    <submittedName>
        <fullName evidence="3">Uncharacterized protein</fullName>
    </submittedName>
</protein>
<keyword evidence="2" id="KW-1133">Transmembrane helix</keyword>
<feature type="region of interest" description="Disordered" evidence="1">
    <location>
        <begin position="263"/>
        <end position="304"/>
    </location>
</feature>
<feature type="transmembrane region" description="Helical" evidence="2">
    <location>
        <begin position="32"/>
        <end position="53"/>
    </location>
</feature>
<evidence type="ECO:0000256" key="2">
    <source>
        <dbReference type="SAM" id="Phobius"/>
    </source>
</evidence>
<dbReference type="EMBL" id="JBIAXI010000003">
    <property type="protein sequence ID" value="MFF4772411.1"/>
    <property type="molecule type" value="Genomic_DNA"/>
</dbReference>
<evidence type="ECO:0000256" key="1">
    <source>
        <dbReference type="SAM" id="MobiDB-lite"/>
    </source>
</evidence>
<organism evidence="3 4">
    <name type="scientific">Microtetraspora fusca</name>
    <dbReference type="NCBI Taxonomy" id="1997"/>
    <lineage>
        <taxon>Bacteria</taxon>
        <taxon>Bacillati</taxon>
        <taxon>Actinomycetota</taxon>
        <taxon>Actinomycetes</taxon>
        <taxon>Streptosporangiales</taxon>
        <taxon>Streptosporangiaceae</taxon>
        <taxon>Microtetraspora</taxon>
    </lineage>
</organism>
<feature type="compositionally biased region" description="Low complexity" evidence="1">
    <location>
        <begin position="277"/>
        <end position="286"/>
    </location>
</feature>
<reference evidence="3 4" key="1">
    <citation type="submission" date="2024-10" db="EMBL/GenBank/DDBJ databases">
        <title>The Natural Products Discovery Center: Release of the First 8490 Sequenced Strains for Exploring Actinobacteria Biosynthetic Diversity.</title>
        <authorList>
            <person name="Kalkreuter E."/>
            <person name="Kautsar S.A."/>
            <person name="Yang D."/>
            <person name="Bader C.D."/>
            <person name="Teijaro C.N."/>
            <person name="Fluegel L."/>
            <person name="Davis C.M."/>
            <person name="Simpson J.R."/>
            <person name="Lauterbach L."/>
            <person name="Steele A.D."/>
            <person name="Gui C."/>
            <person name="Meng S."/>
            <person name="Li G."/>
            <person name="Viehrig K."/>
            <person name="Ye F."/>
            <person name="Su P."/>
            <person name="Kiefer A.F."/>
            <person name="Nichols A."/>
            <person name="Cepeda A.J."/>
            <person name="Yan W."/>
            <person name="Fan B."/>
            <person name="Jiang Y."/>
            <person name="Adhikari A."/>
            <person name="Zheng C.-J."/>
            <person name="Schuster L."/>
            <person name="Cowan T.M."/>
            <person name="Smanski M.J."/>
            <person name="Chevrette M.G."/>
            <person name="De Carvalho L.P.S."/>
            <person name="Shen B."/>
        </authorList>
    </citation>
    <scope>NUCLEOTIDE SEQUENCE [LARGE SCALE GENOMIC DNA]</scope>
    <source>
        <strain evidence="3 4">NPDC001281</strain>
    </source>
</reference>
<accession>A0ABW6UZC5</accession>
<sequence>MTKRKRRSQPPSERWTSDTLAELGLSVLQQRLVIGIGSAVAAVASLLVLIFVVNMIGSGDVPPAQGSSSLGGARPGDYRAWPSLKQFAPIANRKADAAPLTLKELFGARSVQAGKITLKRVGVHLDSGCRQSVWGADLVQELSEAGCTQVARGLYTSADGAYIAQYAMLNLADVTAADRLVERLKSLYLGGWMLPVDSSKAGFTGYSEGSGHAMGHYVGLVWIGRADGADRTPRDDFVTLGLAVRDVERALYKRVVAVAGVPSITVKPSPGEETAQPAEPGPTESGTGEGAGSPASPSPTPAGQ</sequence>
<dbReference type="RefSeq" id="WP_387340865.1">
    <property type="nucleotide sequence ID" value="NZ_JBIAXI010000003.1"/>
</dbReference>